<dbReference type="GO" id="GO:0022857">
    <property type="term" value="F:transmembrane transporter activity"/>
    <property type="evidence" value="ECO:0007669"/>
    <property type="project" value="InterPro"/>
</dbReference>
<evidence type="ECO:0000256" key="1">
    <source>
        <dbReference type="ARBA" id="ARBA00004141"/>
    </source>
</evidence>
<dbReference type="InterPro" id="IPR036910">
    <property type="entry name" value="HMG_box_dom_sf"/>
</dbReference>
<feature type="transmembrane region" description="Helical" evidence="3">
    <location>
        <begin position="76"/>
        <end position="96"/>
    </location>
</feature>
<dbReference type="SUPFAM" id="SSF103473">
    <property type="entry name" value="MFS general substrate transporter"/>
    <property type="match status" value="1"/>
</dbReference>
<evidence type="ECO:0000259" key="4">
    <source>
        <dbReference type="PROSITE" id="PS50850"/>
    </source>
</evidence>
<dbReference type="InterPro" id="IPR011701">
    <property type="entry name" value="MFS"/>
</dbReference>
<feature type="transmembrane region" description="Helical" evidence="3">
    <location>
        <begin position="273"/>
        <end position="294"/>
    </location>
</feature>
<keyword evidence="3" id="KW-0812">Transmembrane</keyword>
<keyword evidence="3" id="KW-1133">Transmembrane helix</keyword>
<dbReference type="InterPro" id="IPR002818">
    <property type="entry name" value="DJ-1/PfpI"/>
</dbReference>
<feature type="transmembrane region" description="Helical" evidence="3">
    <location>
        <begin position="309"/>
        <end position="330"/>
    </location>
</feature>
<feature type="region of interest" description="Disordered" evidence="2">
    <location>
        <begin position="832"/>
        <end position="904"/>
    </location>
</feature>
<feature type="transmembrane region" description="Helical" evidence="3">
    <location>
        <begin position="364"/>
        <end position="386"/>
    </location>
</feature>
<feature type="transmembrane region" description="Helical" evidence="3">
    <location>
        <begin position="230"/>
        <end position="252"/>
    </location>
</feature>
<dbReference type="InterPro" id="IPR052158">
    <property type="entry name" value="INH-QAR"/>
</dbReference>
<feature type="compositionally biased region" description="Basic and acidic residues" evidence="2">
    <location>
        <begin position="880"/>
        <end position="893"/>
    </location>
</feature>
<dbReference type="OrthoDB" id="6509908at2759"/>
<dbReference type="Gene3D" id="3.40.50.880">
    <property type="match status" value="1"/>
</dbReference>
<gene>
    <name evidence="5" type="ORF">UCRPC4_g05331</name>
</gene>
<feature type="transmembrane region" description="Helical" evidence="3">
    <location>
        <begin position="108"/>
        <end position="128"/>
    </location>
</feature>
<feature type="domain" description="Major facilitator superfamily (MFS) profile" evidence="4">
    <location>
        <begin position="72"/>
        <end position="461"/>
    </location>
</feature>
<reference evidence="5 6" key="1">
    <citation type="submission" date="2015-05" db="EMBL/GenBank/DDBJ databases">
        <title>Distinctive expansion of gene families associated with plant cell wall degradation and secondary metabolism in the genomes of grapevine trunk pathogens.</title>
        <authorList>
            <person name="Lawrence D.P."/>
            <person name="Travadon R."/>
            <person name="Rolshausen P.E."/>
            <person name="Baumgartner K."/>
        </authorList>
    </citation>
    <scope>NUCLEOTIDE SEQUENCE [LARGE SCALE GENOMIC DNA]</scope>
    <source>
        <strain evidence="5">UCRPC4</strain>
    </source>
</reference>
<feature type="transmembrane region" description="Helical" evidence="3">
    <location>
        <begin position="430"/>
        <end position="452"/>
    </location>
</feature>
<dbReference type="InterPro" id="IPR020846">
    <property type="entry name" value="MFS_dom"/>
</dbReference>
<keyword evidence="6" id="KW-1185">Reference proteome</keyword>
<proteinExistence type="predicted"/>
<evidence type="ECO:0000313" key="5">
    <source>
        <dbReference type="EMBL" id="KKY17698.1"/>
    </source>
</evidence>
<dbReference type="Pfam" id="PF07690">
    <property type="entry name" value="MFS_1"/>
    <property type="match status" value="1"/>
</dbReference>
<reference evidence="5 6" key="2">
    <citation type="submission" date="2015-05" db="EMBL/GenBank/DDBJ databases">
        <authorList>
            <person name="Morales-Cruz A."/>
            <person name="Amrine K.C."/>
            <person name="Cantu D."/>
        </authorList>
    </citation>
    <scope>NUCLEOTIDE SEQUENCE [LARGE SCALE GENOMIC DNA]</scope>
    <source>
        <strain evidence="5">UCRPC4</strain>
    </source>
</reference>
<dbReference type="Proteomes" id="UP000053317">
    <property type="component" value="Unassembled WGS sequence"/>
</dbReference>
<dbReference type="PANTHER" id="PTHR43130:SF15">
    <property type="entry name" value="THIJ_PFPI FAMILY PROTEIN (AFU_ORTHOLOGUE AFUA_5G14240)"/>
    <property type="match status" value="1"/>
</dbReference>
<feature type="transmembrane region" description="Helical" evidence="3">
    <location>
        <begin position="164"/>
        <end position="186"/>
    </location>
</feature>
<dbReference type="AlphaFoldDB" id="A0A0G2G176"/>
<comment type="subcellular location">
    <subcellularLocation>
        <location evidence="1">Membrane</location>
        <topology evidence="1">Multi-pass membrane protein</topology>
    </subcellularLocation>
</comment>
<evidence type="ECO:0000256" key="3">
    <source>
        <dbReference type="SAM" id="Phobius"/>
    </source>
</evidence>
<accession>A0A0G2G176</accession>
<protein>
    <submittedName>
        <fullName evidence="5">Putative mfs monocarboxylate transporter</fullName>
    </submittedName>
</protein>
<feature type="transmembrane region" description="Helical" evidence="3">
    <location>
        <begin position="398"/>
        <end position="418"/>
    </location>
</feature>
<feature type="transmembrane region" description="Helical" evidence="3">
    <location>
        <begin position="464"/>
        <end position="481"/>
    </location>
</feature>
<feature type="transmembrane region" description="Helical" evidence="3">
    <location>
        <begin position="198"/>
        <end position="218"/>
    </location>
</feature>
<dbReference type="PROSITE" id="PS50850">
    <property type="entry name" value="MFS"/>
    <property type="match status" value="1"/>
</dbReference>
<evidence type="ECO:0000256" key="2">
    <source>
        <dbReference type="SAM" id="MobiDB-lite"/>
    </source>
</evidence>
<feature type="compositionally biased region" description="Basic residues" evidence="2">
    <location>
        <begin position="840"/>
        <end position="879"/>
    </location>
</feature>
<dbReference type="Gene3D" id="1.20.1250.20">
    <property type="entry name" value="MFS general substrate transporter like domains"/>
    <property type="match status" value="1"/>
</dbReference>
<feature type="region of interest" description="Disordered" evidence="2">
    <location>
        <begin position="1"/>
        <end position="49"/>
    </location>
</feature>
<evidence type="ECO:0000313" key="6">
    <source>
        <dbReference type="Proteomes" id="UP000053317"/>
    </source>
</evidence>
<feature type="transmembrane region" description="Helical" evidence="3">
    <location>
        <begin position="337"/>
        <end position="358"/>
    </location>
</feature>
<dbReference type="InterPro" id="IPR029062">
    <property type="entry name" value="Class_I_gatase-like"/>
</dbReference>
<keyword evidence="3" id="KW-0472">Membrane</keyword>
<feature type="transmembrane region" description="Helical" evidence="3">
    <location>
        <begin position="140"/>
        <end position="158"/>
    </location>
</feature>
<dbReference type="Gene3D" id="1.10.30.10">
    <property type="entry name" value="High mobility group box domain"/>
    <property type="match status" value="2"/>
</dbReference>
<dbReference type="PANTHER" id="PTHR43130">
    <property type="entry name" value="ARAC-FAMILY TRANSCRIPTIONAL REGULATOR"/>
    <property type="match status" value="1"/>
</dbReference>
<dbReference type="CDD" id="cd03139">
    <property type="entry name" value="GATase1_PfpI_2"/>
    <property type="match status" value="1"/>
</dbReference>
<dbReference type="GO" id="GO:0016020">
    <property type="term" value="C:membrane"/>
    <property type="evidence" value="ECO:0007669"/>
    <property type="project" value="UniProtKB-SubCell"/>
</dbReference>
<dbReference type="Pfam" id="PF01965">
    <property type="entry name" value="DJ-1_PfpI"/>
    <property type="match status" value="1"/>
</dbReference>
<dbReference type="InterPro" id="IPR036259">
    <property type="entry name" value="MFS_trans_sf"/>
</dbReference>
<sequence>MAPKISFPPSFKNSPNEDDLASTRLLAPESYDPDNGDDEESPLNHTGKPLTGVEGASTVLVGSPPPFSRWTAWAQVLAGHLVIFNTFGYIGSWGFFESYYVDSFDTSFSAVSWVGSIQIFLVFFIGTFSGRALDAGHLRLTVASGCLFQIAGIFLTSLAKNYGFLFFTQGILVGVGDGLAFCPMISLISTYYTDRTRALAVSFAAAGAATGGIVFPAIAKYMLGSIGIVWTLRVMGCVFVATSAIAVSLLHVRVKPRESGPLVEWEAFEEMPYVLFCVGTFLALWGLYFAYYYVSIFGKTIIHVPSDQGFYLIMAINGIGIFGRIIPAWLVTRCSDVLTVFIPVTFMAGVMMYFWMFVTTKSALVVWVLLYGFFANAVQSLFVGGVGSLTKDKQKMGVRIGMVFTIISFACLTGPPIAGALIDRRDGDFLYAQIFGGTVMVSGSVALIGAASAKNVVIDVAKRAVYTGIACQCLGLGIYMSCAPQVMAVTDPAAEQVDNDSMPNPLRIGALIYAGFQAMDIFGPLDALNSLSRSHTMTLSLISADLGPVMTLNPDAVTASPAFTQSVLPTHTLVEAPVVDILIVPGGLGNRDPIAMAPYVDFIRERWADPELRHVLSVCTGAALVARTGCVDGMRATTNKKVFKWVRGQRKEVDWVGHARWVEDGKWWSSSGISAGTDMMLGYIEQFWGKTIAREVAVGLEWTRTGREEDEFAKLYGPTWVMPASQFQEPTRSPSKGCVVVLKVALVLILARSYHSLKTSSWHNIDTIKMTVMPSIGRAFAASFISRATSQLSSSQSLRVASTQSALVTRQHPFSQVAASYQAFLSKRTYATETGTASKTKSKSTARKTTTKKPAKKTATKTAKPKSKSKSKRKAKAKPKNKELTEAQKERAVRRSANKAVKDARAKTKLLKETALIGKEPKGLPRTAWSVITSEATKGRSGPVVEGVRAARQKYQNLSLSEREHYNHIANQNKQETALAYQKWLQSHTPLQIREANRARVHLNLLRRKETPKARKTYRLIQDDRLVRQPLNQYSLYTQARNASGDLNGMTIAERAKLISSEWKSLRESDKKVSHIPIIILIHQYKSVYGIDPPASKK</sequence>
<name>A0A0G2G176_PHACM</name>
<dbReference type="SUPFAM" id="SSF47095">
    <property type="entry name" value="HMG-box"/>
    <property type="match status" value="2"/>
</dbReference>
<organism evidence="5 6">
    <name type="scientific">Phaeomoniella chlamydospora</name>
    <name type="common">Phaeoacremonium chlamydosporum</name>
    <dbReference type="NCBI Taxonomy" id="158046"/>
    <lineage>
        <taxon>Eukaryota</taxon>
        <taxon>Fungi</taxon>
        <taxon>Dikarya</taxon>
        <taxon>Ascomycota</taxon>
        <taxon>Pezizomycotina</taxon>
        <taxon>Eurotiomycetes</taxon>
        <taxon>Chaetothyriomycetidae</taxon>
        <taxon>Phaeomoniellales</taxon>
        <taxon>Phaeomoniellaceae</taxon>
        <taxon>Phaeomoniella</taxon>
    </lineage>
</organism>
<comment type="caution">
    <text evidence="5">The sequence shown here is derived from an EMBL/GenBank/DDBJ whole genome shotgun (WGS) entry which is preliminary data.</text>
</comment>
<dbReference type="EMBL" id="LCWF01000137">
    <property type="protein sequence ID" value="KKY17698.1"/>
    <property type="molecule type" value="Genomic_DNA"/>
</dbReference>
<dbReference type="SUPFAM" id="SSF52317">
    <property type="entry name" value="Class I glutamine amidotransferase-like"/>
    <property type="match status" value="1"/>
</dbReference>
<feature type="compositionally biased region" description="Acidic residues" evidence="2">
    <location>
        <begin position="31"/>
        <end position="41"/>
    </location>
</feature>